<accession>A0A5J6MW54</accession>
<dbReference type="AlphaFoldDB" id="A0A5J6MW54"/>
<organism evidence="1 2">
    <name type="scientific">Hypericibacter adhaerens</name>
    <dbReference type="NCBI Taxonomy" id="2602016"/>
    <lineage>
        <taxon>Bacteria</taxon>
        <taxon>Pseudomonadati</taxon>
        <taxon>Pseudomonadota</taxon>
        <taxon>Alphaproteobacteria</taxon>
        <taxon>Rhodospirillales</taxon>
        <taxon>Dongiaceae</taxon>
        <taxon>Hypericibacter</taxon>
    </lineage>
</organism>
<evidence type="ECO:0000313" key="2">
    <source>
        <dbReference type="Proteomes" id="UP000325797"/>
    </source>
</evidence>
<protein>
    <submittedName>
        <fullName evidence="1">Lysophospholipase</fullName>
    </submittedName>
</protein>
<gene>
    <name evidence="1" type="ORF">FRZ61_18610</name>
</gene>
<dbReference type="Proteomes" id="UP000325797">
    <property type="component" value="Chromosome"/>
</dbReference>
<name>A0A5J6MW54_9PROT</name>
<reference evidence="1 2" key="1">
    <citation type="submission" date="2019-08" db="EMBL/GenBank/DDBJ databases">
        <title>Hyperibacter terrae gen. nov., sp. nov. and Hyperibacter viscosus sp. nov., two new members in the family Rhodospirillaceae isolated from the rhizosphere of Hypericum perforatum.</title>
        <authorList>
            <person name="Noviana Z."/>
        </authorList>
    </citation>
    <scope>NUCLEOTIDE SEQUENCE [LARGE SCALE GENOMIC DNA]</scope>
    <source>
        <strain evidence="1 2">R5959</strain>
    </source>
</reference>
<keyword evidence="2" id="KW-1185">Reference proteome</keyword>
<dbReference type="RefSeq" id="WP_151116859.1">
    <property type="nucleotide sequence ID" value="NZ_CP042582.1"/>
</dbReference>
<sequence length="145" mass="16671">MTLHLLKLCVGVDRIDELEDWIAQKVRAAKSKGKEPKLEHVTRQMPKRRDEILEGGSLYWVIKGFIQVRQPILGLDPRRGKDGIERCAIRFAPKLTPVQPRPHRAFQGWRYLEAKDAPPDLGKRQKGEQELPPALLLELRQLGIL</sequence>
<evidence type="ECO:0000313" key="1">
    <source>
        <dbReference type="EMBL" id="QEX21932.1"/>
    </source>
</evidence>
<proteinExistence type="predicted"/>
<dbReference type="Pfam" id="PF07370">
    <property type="entry name" value="DUF1489"/>
    <property type="match status" value="1"/>
</dbReference>
<dbReference type="EMBL" id="CP042582">
    <property type="protein sequence ID" value="QEX21932.1"/>
    <property type="molecule type" value="Genomic_DNA"/>
</dbReference>
<dbReference type="OrthoDB" id="9798292at2"/>
<dbReference type="InterPro" id="IPR008320">
    <property type="entry name" value="UCP032025"/>
</dbReference>
<dbReference type="PIRSF" id="PIRSF032025">
    <property type="entry name" value="UCP032025"/>
    <property type="match status" value="1"/>
</dbReference>
<dbReference type="KEGG" id="hadh:FRZ61_18610"/>